<dbReference type="PANTHER" id="PTHR12714:SF9">
    <property type="entry name" value="PROTEIN-S-ISOPRENYLCYSTEINE O-METHYLTRANSFERASE"/>
    <property type="match status" value="1"/>
</dbReference>
<evidence type="ECO:0000256" key="5">
    <source>
        <dbReference type="SAM" id="Phobius"/>
    </source>
</evidence>
<evidence type="ECO:0000256" key="2">
    <source>
        <dbReference type="ARBA" id="ARBA00022692"/>
    </source>
</evidence>
<keyword evidence="6" id="KW-0489">Methyltransferase</keyword>
<dbReference type="Pfam" id="PF04191">
    <property type="entry name" value="PEMT"/>
    <property type="match status" value="1"/>
</dbReference>
<dbReference type="GO" id="GO:0032259">
    <property type="term" value="P:methylation"/>
    <property type="evidence" value="ECO:0007669"/>
    <property type="project" value="UniProtKB-KW"/>
</dbReference>
<evidence type="ECO:0000313" key="6">
    <source>
        <dbReference type="EMBL" id="MDR5591013.1"/>
    </source>
</evidence>
<dbReference type="Proteomes" id="UP001257234">
    <property type="component" value="Unassembled WGS sequence"/>
</dbReference>
<keyword evidence="3 5" id="KW-1133">Transmembrane helix</keyword>
<keyword evidence="2 5" id="KW-0812">Transmembrane</keyword>
<dbReference type="RefSeq" id="WP_309561879.1">
    <property type="nucleotide sequence ID" value="NZ_JAVJIU010000003.1"/>
</dbReference>
<keyword evidence="6" id="KW-0808">Transferase</keyword>
<dbReference type="EC" id="2.1.1.334" evidence="6"/>
<dbReference type="EMBL" id="JAVJIU010000003">
    <property type="protein sequence ID" value="MDR5591013.1"/>
    <property type="molecule type" value="Genomic_DNA"/>
</dbReference>
<comment type="subcellular location">
    <subcellularLocation>
        <location evidence="1">Endomembrane system</location>
        <topology evidence="1">Multi-pass membrane protein</topology>
    </subcellularLocation>
</comment>
<dbReference type="InterPro" id="IPR007318">
    <property type="entry name" value="Phopholipid_MeTrfase"/>
</dbReference>
<reference evidence="7" key="1">
    <citation type="submission" date="2023-07" db="EMBL/GenBank/DDBJ databases">
        <title>Christiangramia sp. SM2212., a novel bacterium of the family Flavobacteriaceae isolated from the sea sediment.</title>
        <authorList>
            <person name="Wang J."/>
            <person name="Zhang X."/>
        </authorList>
    </citation>
    <scope>NUCLEOTIDE SEQUENCE [LARGE SCALE GENOMIC DNA]</scope>
    <source>
        <strain evidence="7">SM2212</strain>
    </source>
</reference>
<keyword evidence="4 5" id="KW-0472">Membrane</keyword>
<dbReference type="EC" id="2.1.1.100" evidence="6"/>
<evidence type="ECO:0000313" key="7">
    <source>
        <dbReference type="Proteomes" id="UP001257234"/>
    </source>
</evidence>
<keyword evidence="7" id="KW-1185">Reference proteome</keyword>
<proteinExistence type="predicted"/>
<dbReference type="GO" id="GO:0004671">
    <property type="term" value="F:protein C-terminal S-isoprenylcysteine carboxyl O-methyltransferase activity"/>
    <property type="evidence" value="ECO:0007669"/>
    <property type="project" value="UniProtKB-EC"/>
</dbReference>
<feature type="transmembrane region" description="Helical" evidence="5">
    <location>
        <begin position="7"/>
        <end position="25"/>
    </location>
</feature>
<accession>A0ABU1ES67</accession>
<dbReference type="Gene3D" id="1.20.120.1630">
    <property type="match status" value="1"/>
</dbReference>
<sequence length="149" mass="17527">MLKAKDYFFVGIQFLLFFAYTFNIGLVEFQLQKWLEILMLSISIIGLIIFILAILQLNKNLSPFPTPNSDSELVQTGLYKFVRHPIYTGILVGCSGFAIYSESIYRLIIALFLYVLFLLKTNYEERLLQQKFEEYGNYKQKTGRFFPRF</sequence>
<feature type="transmembrane region" description="Helical" evidence="5">
    <location>
        <begin position="37"/>
        <end position="57"/>
    </location>
</feature>
<evidence type="ECO:0000256" key="1">
    <source>
        <dbReference type="ARBA" id="ARBA00004127"/>
    </source>
</evidence>
<name>A0ABU1ES67_9FLAO</name>
<evidence type="ECO:0000256" key="4">
    <source>
        <dbReference type="ARBA" id="ARBA00023136"/>
    </source>
</evidence>
<protein>
    <submittedName>
        <fullName evidence="6">Isoprenylcysteine carboxylmethyltransferase family protein</fullName>
        <ecNumber evidence="6">2.1.1.100</ecNumber>
        <ecNumber evidence="6">2.1.1.334</ecNumber>
    </submittedName>
</protein>
<feature type="transmembrane region" description="Helical" evidence="5">
    <location>
        <begin position="104"/>
        <end position="123"/>
    </location>
</feature>
<organism evidence="6 7">
    <name type="scientific">Christiangramia sediminicola</name>
    <dbReference type="NCBI Taxonomy" id="3073267"/>
    <lineage>
        <taxon>Bacteria</taxon>
        <taxon>Pseudomonadati</taxon>
        <taxon>Bacteroidota</taxon>
        <taxon>Flavobacteriia</taxon>
        <taxon>Flavobacteriales</taxon>
        <taxon>Flavobacteriaceae</taxon>
        <taxon>Christiangramia</taxon>
    </lineage>
</organism>
<comment type="caution">
    <text evidence="6">The sequence shown here is derived from an EMBL/GenBank/DDBJ whole genome shotgun (WGS) entry which is preliminary data.</text>
</comment>
<evidence type="ECO:0000256" key="3">
    <source>
        <dbReference type="ARBA" id="ARBA00022989"/>
    </source>
</evidence>
<dbReference type="PANTHER" id="PTHR12714">
    <property type="entry name" value="PROTEIN-S ISOPRENYLCYSTEINE O-METHYLTRANSFERASE"/>
    <property type="match status" value="1"/>
</dbReference>
<gene>
    <name evidence="6" type="ORF">RE431_10230</name>
</gene>